<feature type="domain" description="CRAL-TRIO" evidence="2">
    <location>
        <begin position="129"/>
        <end position="242"/>
    </location>
</feature>
<accession>A0A9N8HHX2</accession>
<dbReference type="Pfam" id="PF00650">
    <property type="entry name" value="CRAL_TRIO"/>
    <property type="match status" value="1"/>
</dbReference>
<proteinExistence type="predicted"/>
<keyword evidence="4" id="KW-1185">Reference proteome</keyword>
<dbReference type="InterPro" id="IPR001251">
    <property type="entry name" value="CRAL-TRIO_dom"/>
</dbReference>
<evidence type="ECO:0000313" key="4">
    <source>
        <dbReference type="Proteomes" id="UP001153069"/>
    </source>
</evidence>
<name>A0A9N8HHX2_9STRA</name>
<sequence>MNDIAGAQARMDEEVDAPRNGDPAGEDKNSMPGMSITEAERAWALTIKEAVEANDEIDNLSDFWYAQLAIVDHDNVDAAQQHSAHMQAFRQEYDIRDNLEDAKSTVWEFLTLFDRPWVLAFSYSVESQSYIWVVDIAQIDKKDLVTNKQWRIYLAGLYYLRQALNPNLRAISTGISIIHECEGFDFGKMGGLEHVARMARELIGEYPARHYSLRFFHTGYFVNVMMSTIKRFLPKNMTERMEYGCSCDGRLDQIWLVPDAKTVLQRNYIRIMQTLQLRYENEARFSL</sequence>
<evidence type="ECO:0000256" key="1">
    <source>
        <dbReference type="SAM" id="MobiDB-lite"/>
    </source>
</evidence>
<evidence type="ECO:0000259" key="2">
    <source>
        <dbReference type="Pfam" id="PF00650"/>
    </source>
</evidence>
<reference evidence="3" key="1">
    <citation type="submission" date="2020-06" db="EMBL/GenBank/DDBJ databases">
        <authorList>
            <consortium name="Plant Systems Biology data submission"/>
        </authorList>
    </citation>
    <scope>NUCLEOTIDE SEQUENCE</scope>
    <source>
        <strain evidence="3">D6</strain>
    </source>
</reference>
<gene>
    <name evidence="3" type="ORF">SEMRO_560_G166630.1</name>
</gene>
<protein>
    <recommendedName>
        <fullName evidence="2">CRAL-TRIO domain-containing protein</fullName>
    </recommendedName>
</protein>
<comment type="caution">
    <text evidence="3">The sequence shown here is derived from an EMBL/GenBank/DDBJ whole genome shotgun (WGS) entry which is preliminary data.</text>
</comment>
<dbReference type="Gene3D" id="3.40.525.10">
    <property type="entry name" value="CRAL-TRIO lipid binding domain"/>
    <property type="match status" value="1"/>
</dbReference>
<evidence type="ECO:0000313" key="3">
    <source>
        <dbReference type="EMBL" id="CAB9512890.1"/>
    </source>
</evidence>
<dbReference type="AlphaFoldDB" id="A0A9N8HHX2"/>
<dbReference type="InterPro" id="IPR036865">
    <property type="entry name" value="CRAL-TRIO_dom_sf"/>
</dbReference>
<dbReference type="SUPFAM" id="SSF52087">
    <property type="entry name" value="CRAL/TRIO domain"/>
    <property type="match status" value="1"/>
</dbReference>
<dbReference type="EMBL" id="CAICTM010000559">
    <property type="protein sequence ID" value="CAB9512890.1"/>
    <property type="molecule type" value="Genomic_DNA"/>
</dbReference>
<organism evidence="3 4">
    <name type="scientific">Seminavis robusta</name>
    <dbReference type="NCBI Taxonomy" id="568900"/>
    <lineage>
        <taxon>Eukaryota</taxon>
        <taxon>Sar</taxon>
        <taxon>Stramenopiles</taxon>
        <taxon>Ochrophyta</taxon>
        <taxon>Bacillariophyta</taxon>
        <taxon>Bacillariophyceae</taxon>
        <taxon>Bacillariophycidae</taxon>
        <taxon>Naviculales</taxon>
        <taxon>Naviculaceae</taxon>
        <taxon>Seminavis</taxon>
    </lineage>
</organism>
<feature type="compositionally biased region" description="Basic and acidic residues" evidence="1">
    <location>
        <begin position="10"/>
        <end position="29"/>
    </location>
</feature>
<dbReference type="OrthoDB" id="75724at2759"/>
<dbReference type="Proteomes" id="UP001153069">
    <property type="component" value="Unassembled WGS sequence"/>
</dbReference>
<feature type="region of interest" description="Disordered" evidence="1">
    <location>
        <begin position="1"/>
        <end position="33"/>
    </location>
</feature>